<evidence type="ECO:0000256" key="5">
    <source>
        <dbReference type="ARBA" id="ARBA00022692"/>
    </source>
</evidence>
<dbReference type="PANTHER" id="PTHR11048:SF28">
    <property type="entry name" value="4-HYDROXYBENZOATE POLYPRENYLTRANSFERASE, MITOCHONDRIAL"/>
    <property type="match status" value="1"/>
</dbReference>
<keyword evidence="5" id="KW-0812">Transmembrane</keyword>
<evidence type="ECO:0008006" key="10">
    <source>
        <dbReference type="Google" id="ProtNLM"/>
    </source>
</evidence>
<keyword evidence="6" id="KW-1133">Transmembrane helix</keyword>
<dbReference type="Proteomes" id="UP001159363">
    <property type="component" value="Chromosome 6"/>
</dbReference>
<proteinExistence type="inferred from homology"/>
<evidence type="ECO:0000256" key="2">
    <source>
        <dbReference type="ARBA" id="ARBA00004141"/>
    </source>
</evidence>
<dbReference type="Gene3D" id="1.10.357.140">
    <property type="entry name" value="UbiA prenyltransferase"/>
    <property type="match status" value="1"/>
</dbReference>
<evidence type="ECO:0000313" key="9">
    <source>
        <dbReference type="Proteomes" id="UP001159363"/>
    </source>
</evidence>
<comment type="cofactor">
    <cofactor evidence="1">
        <name>Mg(2+)</name>
        <dbReference type="ChEBI" id="CHEBI:18420"/>
    </cofactor>
</comment>
<reference evidence="8 9" key="1">
    <citation type="submission" date="2023-02" db="EMBL/GenBank/DDBJ databases">
        <title>LHISI_Scaffold_Assembly.</title>
        <authorList>
            <person name="Stuart O.P."/>
            <person name="Cleave R."/>
            <person name="Magrath M.J.L."/>
            <person name="Mikheyev A.S."/>
        </authorList>
    </citation>
    <scope>NUCLEOTIDE SEQUENCE [LARGE SCALE GENOMIC DNA]</scope>
    <source>
        <strain evidence="8">Daus_M_001</strain>
        <tissue evidence="8">Leg muscle</tissue>
    </source>
</reference>
<protein>
    <recommendedName>
        <fullName evidence="10">4-hydroxybenzoate polyprenyltransferase, mitochondrial</fullName>
    </recommendedName>
</protein>
<comment type="subcellular location">
    <subcellularLocation>
        <location evidence="2">Membrane</location>
        <topology evidence="2">Multi-pass membrane protein</topology>
    </subcellularLocation>
</comment>
<accession>A0ABQ9H2A1</accession>
<evidence type="ECO:0000256" key="6">
    <source>
        <dbReference type="ARBA" id="ARBA00022989"/>
    </source>
</evidence>
<dbReference type="Pfam" id="PF01040">
    <property type="entry name" value="UbiA"/>
    <property type="match status" value="1"/>
</dbReference>
<name>A0ABQ9H2A1_9NEOP</name>
<evidence type="ECO:0000256" key="1">
    <source>
        <dbReference type="ARBA" id="ARBA00001946"/>
    </source>
</evidence>
<dbReference type="InterPro" id="IPR044878">
    <property type="entry name" value="UbiA_sf"/>
</dbReference>
<keyword evidence="9" id="KW-1185">Reference proteome</keyword>
<dbReference type="InterPro" id="IPR000537">
    <property type="entry name" value="UbiA_prenyltransferase"/>
</dbReference>
<keyword evidence="7" id="KW-0472">Membrane</keyword>
<dbReference type="EMBL" id="JARBHB010000007">
    <property type="protein sequence ID" value="KAJ8878316.1"/>
    <property type="molecule type" value="Genomic_DNA"/>
</dbReference>
<evidence type="ECO:0000256" key="4">
    <source>
        <dbReference type="ARBA" id="ARBA00022679"/>
    </source>
</evidence>
<evidence type="ECO:0000313" key="8">
    <source>
        <dbReference type="EMBL" id="KAJ8878316.1"/>
    </source>
</evidence>
<comment type="caution">
    <text evidence="8">The sequence shown here is derived from an EMBL/GenBank/DDBJ whole genome shotgun (WGS) entry which is preliminary data.</text>
</comment>
<dbReference type="PANTHER" id="PTHR11048">
    <property type="entry name" value="PRENYLTRANSFERASES"/>
    <property type="match status" value="1"/>
</dbReference>
<dbReference type="InterPro" id="IPR039653">
    <property type="entry name" value="Prenyltransferase"/>
</dbReference>
<sequence length="79" mass="8669">MDVDETSTAGSWLLFWPCGWSIAMSANPGCLPDLIMLLLFGLGAVVMRGAGCTINDMWDRDIDSKVLIIAMFPSWHGYS</sequence>
<gene>
    <name evidence="8" type="ORF">PR048_018893</name>
</gene>
<evidence type="ECO:0000256" key="7">
    <source>
        <dbReference type="ARBA" id="ARBA00023136"/>
    </source>
</evidence>
<comment type="similarity">
    <text evidence="3">Belongs to the UbiA prenyltransferase family.</text>
</comment>
<evidence type="ECO:0000256" key="3">
    <source>
        <dbReference type="ARBA" id="ARBA00005985"/>
    </source>
</evidence>
<organism evidence="8 9">
    <name type="scientific">Dryococelus australis</name>
    <dbReference type="NCBI Taxonomy" id="614101"/>
    <lineage>
        <taxon>Eukaryota</taxon>
        <taxon>Metazoa</taxon>
        <taxon>Ecdysozoa</taxon>
        <taxon>Arthropoda</taxon>
        <taxon>Hexapoda</taxon>
        <taxon>Insecta</taxon>
        <taxon>Pterygota</taxon>
        <taxon>Neoptera</taxon>
        <taxon>Polyneoptera</taxon>
        <taxon>Phasmatodea</taxon>
        <taxon>Verophasmatodea</taxon>
        <taxon>Anareolatae</taxon>
        <taxon>Phasmatidae</taxon>
        <taxon>Eurycanthinae</taxon>
        <taxon>Dryococelus</taxon>
    </lineage>
</organism>
<keyword evidence="4" id="KW-0808">Transferase</keyword>